<gene>
    <name evidence="3" type="ORF">Vafri_7708</name>
</gene>
<feature type="compositionally biased region" description="Low complexity" evidence="1">
    <location>
        <begin position="150"/>
        <end position="168"/>
    </location>
</feature>
<organism evidence="3 4">
    <name type="scientific">Volvox africanus</name>
    <dbReference type="NCBI Taxonomy" id="51714"/>
    <lineage>
        <taxon>Eukaryota</taxon>
        <taxon>Viridiplantae</taxon>
        <taxon>Chlorophyta</taxon>
        <taxon>core chlorophytes</taxon>
        <taxon>Chlorophyceae</taxon>
        <taxon>CS clade</taxon>
        <taxon>Chlamydomonadales</taxon>
        <taxon>Volvocaceae</taxon>
        <taxon>Volvox</taxon>
    </lineage>
</organism>
<name>A0A8J4EX93_9CHLO</name>
<feature type="region of interest" description="Disordered" evidence="1">
    <location>
        <begin position="72"/>
        <end position="101"/>
    </location>
</feature>
<sequence length="281" mass="29145">MSAGVEPSPDEVIVVLAQVAFIALALAAIVFATRAAQGSFDKKKVEAPVRLQAVESSQQRLRTLSDRSQFHRAAAAAAGTKSTVGTDGAGAGAAGPPSIWQRGDSHNLSFARDPSPPYQNAALHPTEGAGGTVNVLTAAAAAHLHRRHVPPSSSISSDPASCTASGLSSTASTAPLSTASTGSNSSCATTSTWAWQGQALDRSCSFNGQHYQQQGGGSGALQHKCSDSLLETCRVFASVPHETITSTRQVLAAFNYDYSALHRRESSYVSGTRAWHARTGL</sequence>
<evidence type="ECO:0000313" key="3">
    <source>
        <dbReference type="EMBL" id="GIL51792.1"/>
    </source>
</evidence>
<proteinExistence type="predicted"/>
<dbReference type="AlphaFoldDB" id="A0A8J4EX93"/>
<evidence type="ECO:0000256" key="2">
    <source>
        <dbReference type="SAM" id="Phobius"/>
    </source>
</evidence>
<feature type="transmembrane region" description="Helical" evidence="2">
    <location>
        <begin position="12"/>
        <end position="33"/>
    </location>
</feature>
<keyword evidence="2" id="KW-1133">Transmembrane helix</keyword>
<keyword evidence="2" id="KW-0472">Membrane</keyword>
<keyword evidence="2" id="KW-0812">Transmembrane</keyword>
<comment type="caution">
    <text evidence="3">The sequence shown here is derived from an EMBL/GenBank/DDBJ whole genome shotgun (WGS) entry which is preliminary data.</text>
</comment>
<protein>
    <submittedName>
        <fullName evidence="3">Uncharacterized protein</fullName>
    </submittedName>
</protein>
<evidence type="ECO:0000256" key="1">
    <source>
        <dbReference type="SAM" id="MobiDB-lite"/>
    </source>
</evidence>
<evidence type="ECO:0000313" key="4">
    <source>
        <dbReference type="Proteomes" id="UP000747399"/>
    </source>
</evidence>
<dbReference type="Proteomes" id="UP000747399">
    <property type="component" value="Unassembled WGS sequence"/>
</dbReference>
<dbReference type="EMBL" id="BNCO01000011">
    <property type="protein sequence ID" value="GIL51792.1"/>
    <property type="molecule type" value="Genomic_DNA"/>
</dbReference>
<keyword evidence="4" id="KW-1185">Reference proteome</keyword>
<feature type="region of interest" description="Disordered" evidence="1">
    <location>
        <begin position="145"/>
        <end position="168"/>
    </location>
</feature>
<reference evidence="3" key="1">
    <citation type="journal article" date="2021" name="Proc. Natl. Acad. Sci. U.S.A.">
        <title>Three genomes in the algal genus Volvox reveal the fate of a haploid sex-determining region after a transition to homothallism.</title>
        <authorList>
            <person name="Yamamoto K."/>
            <person name="Hamaji T."/>
            <person name="Kawai-Toyooka H."/>
            <person name="Matsuzaki R."/>
            <person name="Takahashi F."/>
            <person name="Nishimura Y."/>
            <person name="Kawachi M."/>
            <person name="Noguchi H."/>
            <person name="Minakuchi Y."/>
            <person name="Umen J.G."/>
            <person name="Toyoda A."/>
            <person name="Nozaki H."/>
        </authorList>
    </citation>
    <scope>NUCLEOTIDE SEQUENCE</scope>
    <source>
        <strain evidence="3">NIES-3780</strain>
    </source>
</reference>
<accession>A0A8J4EX93</accession>